<comment type="caution">
    <text evidence="11">The sequence shown here is derived from an EMBL/GenBank/DDBJ whole genome shotgun (WGS) entry which is preliminary data.</text>
</comment>
<keyword evidence="12" id="KW-1185">Reference proteome</keyword>
<protein>
    <recommendedName>
        <fullName evidence="2">CRISPR system Cms endoribonuclease Csm3</fullName>
    </recommendedName>
    <alternativeName>
        <fullName evidence="8">CRISPR type III A-associated RAMP protein Csm3</fullName>
    </alternativeName>
</protein>
<dbReference type="EMBL" id="JACOQK010000001">
    <property type="protein sequence ID" value="MBC5786953.1"/>
    <property type="molecule type" value="Genomic_DNA"/>
</dbReference>
<evidence type="ECO:0000256" key="5">
    <source>
        <dbReference type="ARBA" id="ARBA00022801"/>
    </source>
</evidence>
<evidence type="ECO:0000256" key="6">
    <source>
        <dbReference type="ARBA" id="ARBA00022884"/>
    </source>
</evidence>
<evidence type="ECO:0000313" key="12">
    <source>
        <dbReference type="Proteomes" id="UP000649151"/>
    </source>
</evidence>
<accession>A0ABR7IPA1</accession>
<keyword evidence="7" id="KW-0051">Antiviral defense</keyword>
<gene>
    <name evidence="11" type="primary">csm3</name>
    <name evidence="11" type="ORF">H8Z77_02800</name>
</gene>
<evidence type="ECO:0000256" key="1">
    <source>
        <dbReference type="ARBA" id="ARBA00006342"/>
    </source>
</evidence>
<dbReference type="Pfam" id="PF03787">
    <property type="entry name" value="RAMPs"/>
    <property type="match status" value="1"/>
</dbReference>
<evidence type="ECO:0000256" key="9">
    <source>
        <dbReference type="SAM" id="MobiDB-lite"/>
    </source>
</evidence>
<keyword evidence="3" id="KW-0540">Nuclease</keyword>
<dbReference type="InterPro" id="IPR005537">
    <property type="entry name" value="RAMP_III_fam"/>
</dbReference>
<dbReference type="Proteomes" id="UP000649151">
    <property type="component" value="Unassembled WGS sequence"/>
</dbReference>
<evidence type="ECO:0000256" key="8">
    <source>
        <dbReference type="ARBA" id="ARBA00033183"/>
    </source>
</evidence>
<comment type="similarity">
    <text evidence="1">Belongs to the CRISPR-associated Csm3 family.</text>
</comment>
<dbReference type="InterPro" id="IPR013412">
    <property type="entry name" value="CRISPR-assoc_RAMP_Csm3"/>
</dbReference>
<dbReference type="RefSeq" id="WP_186996124.1">
    <property type="nucleotide sequence ID" value="NZ_JACOQK010000001.1"/>
</dbReference>
<evidence type="ECO:0000256" key="4">
    <source>
        <dbReference type="ARBA" id="ARBA00022759"/>
    </source>
</evidence>
<dbReference type="InterPro" id="IPR052216">
    <property type="entry name" value="CRISPR_Csm3_endoribonuclease"/>
</dbReference>
<evidence type="ECO:0000313" key="11">
    <source>
        <dbReference type="EMBL" id="MBC5786953.1"/>
    </source>
</evidence>
<dbReference type="PANTHER" id="PTHR35579">
    <property type="entry name" value="CRISPR SYSTEM CMS ENDORIBONUCLEASE CSM3"/>
    <property type="match status" value="1"/>
</dbReference>
<reference evidence="11 12" key="1">
    <citation type="submission" date="2020-08" db="EMBL/GenBank/DDBJ databases">
        <title>Genome public.</title>
        <authorList>
            <person name="Liu C."/>
            <person name="Sun Q."/>
        </authorList>
    </citation>
    <scope>NUCLEOTIDE SEQUENCE [LARGE SCALE GENOMIC DNA]</scope>
    <source>
        <strain evidence="11 12">NSJ-27</strain>
    </source>
</reference>
<feature type="compositionally biased region" description="Basic and acidic residues" evidence="9">
    <location>
        <begin position="259"/>
        <end position="271"/>
    </location>
</feature>
<keyword evidence="6" id="KW-0694">RNA-binding</keyword>
<feature type="domain" description="CRISPR type III-associated protein" evidence="10">
    <location>
        <begin position="10"/>
        <end position="216"/>
    </location>
</feature>
<keyword evidence="4" id="KW-0255">Endonuclease</keyword>
<dbReference type="NCBIfam" id="TIGR02582">
    <property type="entry name" value="cas7_TM1809"/>
    <property type="match status" value="1"/>
</dbReference>
<name>A0ABR7IPA1_9CLOT</name>
<dbReference type="PANTHER" id="PTHR35579:SF3">
    <property type="entry name" value="CRISPR SYSTEM CMS ENDORIBONUCLEASE CSM3"/>
    <property type="match status" value="1"/>
</dbReference>
<evidence type="ECO:0000256" key="3">
    <source>
        <dbReference type="ARBA" id="ARBA00022722"/>
    </source>
</evidence>
<feature type="region of interest" description="Disordered" evidence="9">
    <location>
        <begin position="249"/>
        <end position="271"/>
    </location>
</feature>
<evidence type="ECO:0000256" key="2">
    <source>
        <dbReference type="ARBA" id="ARBA00022150"/>
    </source>
</evidence>
<keyword evidence="5" id="KW-0378">Hydrolase</keyword>
<evidence type="ECO:0000259" key="10">
    <source>
        <dbReference type="Pfam" id="PF03787"/>
    </source>
</evidence>
<evidence type="ECO:0000256" key="7">
    <source>
        <dbReference type="ARBA" id="ARBA00023118"/>
    </source>
</evidence>
<organism evidence="11 12">
    <name type="scientific">Clostridium facile</name>
    <dbReference type="NCBI Taxonomy" id="2763035"/>
    <lineage>
        <taxon>Bacteria</taxon>
        <taxon>Bacillati</taxon>
        <taxon>Bacillota</taxon>
        <taxon>Clostridia</taxon>
        <taxon>Eubacteriales</taxon>
        <taxon>Clostridiaceae</taxon>
        <taxon>Clostridium</taxon>
    </lineage>
</organism>
<sequence length="271" mass="29674">MYGKLKITGTIQVVTGLHIGGSNEFAAIGAVNSPVIRDPLTHLPIIPGSSIKGKLRSLLARNYVDKLSDLEKNHDNDPSEVIRLFGTSASNNNVKEQSDNAQSSTDKTSQELTVSRLQFFDCFLSNWKDLINLPGTDDVTEVKTENTITRLTGAANPRSIERVIPQAEFAFQCVYDIYGDTEEEIRTDFEVLAKGLGLLQLDYLGGNGTRGYGRIRFIGLNVENPISSQNFSDGNFVLELSNILKNAVGEKNGQDEGDNDKNKSEASSVKD</sequence>
<proteinExistence type="inferred from homology"/>